<reference evidence="3 4" key="1">
    <citation type="submission" date="2022-05" db="EMBL/GenBank/DDBJ databases">
        <authorList>
            <consortium name="Genoscope - CEA"/>
            <person name="William W."/>
        </authorList>
    </citation>
    <scope>NUCLEOTIDE SEQUENCE [LARGE SCALE GENOMIC DNA]</scope>
</reference>
<dbReference type="Pfam" id="PF12937">
    <property type="entry name" value="F-box-like"/>
    <property type="match status" value="1"/>
</dbReference>
<dbReference type="GO" id="GO:0019005">
    <property type="term" value="C:SCF ubiquitin ligase complex"/>
    <property type="evidence" value="ECO:0007669"/>
    <property type="project" value="TreeGrafter"/>
</dbReference>
<dbReference type="InterPro" id="IPR036047">
    <property type="entry name" value="F-box-like_dom_sf"/>
</dbReference>
<dbReference type="PANTHER" id="PTHR13318">
    <property type="entry name" value="PARTNER OF PAIRED, ISOFORM B-RELATED"/>
    <property type="match status" value="1"/>
</dbReference>
<proteinExistence type="predicted"/>
<dbReference type="PROSITE" id="PS50181">
    <property type="entry name" value="FBOX"/>
    <property type="match status" value="1"/>
</dbReference>
<dbReference type="InterPro" id="IPR055411">
    <property type="entry name" value="LRR_FXL15/At3g58940/PEG3-like"/>
</dbReference>
<keyword evidence="1" id="KW-0833">Ubl conjugation pathway</keyword>
<dbReference type="Gene3D" id="3.80.10.10">
    <property type="entry name" value="Ribonuclease Inhibitor"/>
    <property type="match status" value="2"/>
</dbReference>
<dbReference type="SUPFAM" id="SSF81383">
    <property type="entry name" value="F-box domain"/>
    <property type="match status" value="1"/>
</dbReference>
<dbReference type="SUPFAM" id="SSF52047">
    <property type="entry name" value="RNI-like"/>
    <property type="match status" value="2"/>
</dbReference>
<dbReference type="InterPro" id="IPR006553">
    <property type="entry name" value="Leu-rich_rpt_Cys-con_subtyp"/>
</dbReference>
<keyword evidence="4" id="KW-1185">Reference proteome</keyword>
<dbReference type="Proteomes" id="UP001159428">
    <property type="component" value="Unassembled WGS sequence"/>
</dbReference>
<evidence type="ECO:0000256" key="1">
    <source>
        <dbReference type="ARBA" id="ARBA00022786"/>
    </source>
</evidence>
<evidence type="ECO:0000259" key="2">
    <source>
        <dbReference type="PROSITE" id="PS50181"/>
    </source>
</evidence>
<organism evidence="3 4">
    <name type="scientific">Pocillopora meandrina</name>
    <dbReference type="NCBI Taxonomy" id="46732"/>
    <lineage>
        <taxon>Eukaryota</taxon>
        <taxon>Metazoa</taxon>
        <taxon>Cnidaria</taxon>
        <taxon>Anthozoa</taxon>
        <taxon>Hexacorallia</taxon>
        <taxon>Scleractinia</taxon>
        <taxon>Astrocoeniina</taxon>
        <taxon>Pocilloporidae</taxon>
        <taxon>Pocillopora</taxon>
    </lineage>
</organism>
<dbReference type="SMART" id="SM00256">
    <property type="entry name" value="FBOX"/>
    <property type="match status" value="1"/>
</dbReference>
<accession>A0AAU9WG30</accession>
<dbReference type="Pfam" id="PF13516">
    <property type="entry name" value="LRR_6"/>
    <property type="match status" value="2"/>
</dbReference>
<dbReference type="Pfam" id="PF24758">
    <property type="entry name" value="LRR_At5g56370"/>
    <property type="match status" value="1"/>
</dbReference>
<protein>
    <recommendedName>
        <fullName evidence="2">F-box domain-containing protein</fullName>
    </recommendedName>
</protein>
<name>A0AAU9WG30_9CNID</name>
<feature type="domain" description="F-box" evidence="2">
    <location>
        <begin position="7"/>
        <end position="53"/>
    </location>
</feature>
<comment type="caution">
    <text evidence="3">The sequence shown here is derived from an EMBL/GenBank/DDBJ whole genome shotgun (WGS) entry which is preliminary data.</text>
</comment>
<dbReference type="InterPro" id="IPR001810">
    <property type="entry name" value="F-box_dom"/>
</dbReference>
<evidence type="ECO:0000313" key="4">
    <source>
        <dbReference type="Proteomes" id="UP001159428"/>
    </source>
</evidence>
<dbReference type="GO" id="GO:0031146">
    <property type="term" value="P:SCF-dependent proteasomal ubiquitin-dependent protein catabolic process"/>
    <property type="evidence" value="ECO:0007669"/>
    <property type="project" value="TreeGrafter"/>
</dbReference>
<gene>
    <name evidence="3" type="ORF">PMEA_00003760</name>
</gene>
<sequence length="459" mass="52437">MDEGHTSFVLHDMPDSIILQIFCQFTIKERLLLRRVCWRWHHLLKDYSVWRSINLSEDCSLSSKVNNTILEGWITAWGKTIQHMDVSDCRWLTDLVIQKVAQNCADLRDLNVEGCFQVSDTGMNAIASNCKRLKKLNVFLSGVSEQGFERFLKQCPNLEDVKLGSRGNCHRMIVSVCSSVKDLKAISIHDVIPFDEGEPVVDDLSLWRLCTCFPGLTAIDLTWCCFITDDALFALPFCCPNLKSLTVRECHQISDRGVRAVFQICHLTLSKVHLERLYSITDVLTLSPEDLKPFPNLSYLKLIDTSISDIGVAKIAEKSPNLQTLIVGEHCFNPYNIHGGFIPTIAETCQKLRRFKLYSGRMKDNYLIAIGENIPFITDLYLGDCRDCTSQGLERIILRCRWLQILHILNCPHVTNKTLILISRNLTDLRELEILNCRSITTLDVLGLKQKLPRCDVRY</sequence>
<dbReference type="AlphaFoldDB" id="A0AAU9WG30"/>
<dbReference type="InterPro" id="IPR032675">
    <property type="entry name" value="LRR_dom_sf"/>
</dbReference>
<dbReference type="SMART" id="SM00367">
    <property type="entry name" value="LRR_CC"/>
    <property type="match status" value="8"/>
</dbReference>
<dbReference type="InterPro" id="IPR001611">
    <property type="entry name" value="Leu-rich_rpt"/>
</dbReference>
<dbReference type="EMBL" id="CALNXJ010000012">
    <property type="protein sequence ID" value="CAH3110632.1"/>
    <property type="molecule type" value="Genomic_DNA"/>
</dbReference>
<evidence type="ECO:0000313" key="3">
    <source>
        <dbReference type="EMBL" id="CAH3110632.1"/>
    </source>
</evidence>